<dbReference type="EMBL" id="BSSQ01000033">
    <property type="protein sequence ID" value="GLX71423.1"/>
    <property type="molecule type" value="Genomic_DNA"/>
</dbReference>
<feature type="domain" description="DUF7695" evidence="1">
    <location>
        <begin position="4"/>
        <end position="57"/>
    </location>
</feature>
<organism evidence="2 3">
    <name type="scientific">Paenibacillus glycanilyticus</name>
    <dbReference type="NCBI Taxonomy" id="126569"/>
    <lineage>
        <taxon>Bacteria</taxon>
        <taxon>Bacillati</taxon>
        <taxon>Bacillota</taxon>
        <taxon>Bacilli</taxon>
        <taxon>Bacillales</taxon>
        <taxon>Paenibacillaceae</taxon>
        <taxon>Paenibacillus</taxon>
    </lineage>
</organism>
<dbReference type="RefSeq" id="WP_434481804.1">
    <property type="nucleotide sequence ID" value="NZ_BSSQ01000033.1"/>
</dbReference>
<dbReference type="InterPro" id="IPR056112">
    <property type="entry name" value="DUF7695"/>
</dbReference>
<keyword evidence="3" id="KW-1185">Reference proteome</keyword>
<name>A0ABQ6GMC0_9BACL</name>
<dbReference type="Proteomes" id="UP001157114">
    <property type="component" value="Unassembled WGS sequence"/>
</dbReference>
<evidence type="ECO:0000259" key="1">
    <source>
        <dbReference type="Pfam" id="PF24749"/>
    </source>
</evidence>
<protein>
    <recommendedName>
        <fullName evidence="1">DUF7695 domain-containing protein</fullName>
    </recommendedName>
</protein>
<evidence type="ECO:0000313" key="3">
    <source>
        <dbReference type="Proteomes" id="UP001157114"/>
    </source>
</evidence>
<accession>A0ABQ6GMC0</accession>
<evidence type="ECO:0000313" key="2">
    <source>
        <dbReference type="EMBL" id="GLX71423.1"/>
    </source>
</evidence>
<sequence>MRLKIIVNAIRCKNCLSVIESVDHHDMKWCTCGKVAIDGGTQYLKRTGLLEDYDELSYCVPLNE</sequence>
<gene>
    <name evidence="2" type="ORF">MU1_57730</name>
</gene>
<dbReference type="Pfam" id="PF24749">
    <property type="entry name" value="DUF7695"/>
    <property type="match status" value="1"/>
</dbReference>
<proteinExistence type="predicted"/>
<reference evidence="2 3" key="1">
    <citation type="submission" date="2023-03" db="EMBL/GenBank/DDBJ databases">
        <title>Draft genome sequence of the bacteria which degrade cell wall of Tricholomamatutake.</title>
        <authorList>
            <person name="Konishi Y."/>
            <person name="Fukuta Y."/>
            <person name="Shirasaka N."/>
        </authorList>
    </citation>
    <scope>NUCLEOTIDE SEQUENCE [LARGE SCALE GENOMIC DNA]</scope>
    <source>
        <strain evidence="3">mu1</strain>
    </source>
</reference>
<comment type="caution">
    <text evidence="2">The sequence shown here is derived from an EMBL/GenBank/DDBJ whole genome shotgun (WGS) entry which is preliminary data.</text>
</comment>